<gene>
    <name evidence="1" type="ORF">SAMN06297251_10110</name>
</gene>
<dbReference type="AlphaFoldDB" id="A0A1W1Y961"/>
<evidence type="ECO:0000313" key="1">
    <source>
        <dbReference type="EMBL" id="SMC32278.1"/>
    </source>
</evidence>
<dbReference type="EMBL" id="FWXR01000001">
    <property type="protein sequence ID" value="SMC32278.1"/>
    <property type="molecule type" value="Genomic_DNA"/>
</dbReference>
<dbReference type="RefSeq" id="WP_084407740.1">
    <property type="nucleotide sequence ID" value="NZ_FWXR01000001.1"/>
</dbReference>
<dbReference type="STRING" id="937218.SAMN06297251_10110"/>
<proteinExistence type="predicted"/>
<accession>A0A1W1Y961</accession>
<dbReference type="Proteomes" id="UP000192656">
    <property type="component" value="Unassembled WGS sequence"/>
</dbReference>
<reference evidence="1 2" key="1">
    <citation type="submission" date="2017-04" db="EMBL/GenBank/DDBJ databases">
        <authorList>
            <person name="Afonso C.L."/>
            <person name="Miller P.J."/>
            <person name="Scott M.A."/>
            <person name="Spackman E."/>
            <person name="Goraichik I."/>
            <person name="Dimitrov K.M."/>
            <person name="Suarez D.L."/>
            <person name="Swayne D.E."/>
        </authorList>
    </citation>
    <scope>NUCLEOTIDE SEQUENCE [LARGE SCALE GENOMIC DNA]</scope>
    <source>
        <strain evidence="1 2">CGMCC 1.10972</strain>
    </source>
</reference>
<name>A0A1W1Y961_9HYPH</name>
<protein>
    <submittedName>
        <fullName evidence="1">Uncharacterized protein</fullName>
    </submittedName>
</protein>
<evidence type="ECO:0000313" key="2">
    <source>
        <dbReference type="Proteomes" id="UP000192656"/>
    </source>
</evidence>
<keyword evidence="2" id="KW-1185">Reference proteome</keyword>
<sequence length="91" mass="9921">MKITHNAGARGRRQDAFTMACEEIAVDPVDAAAALTELFAALTEPGRRALLHLVVEGLPTRVDEVVGNDVSASLLQIYDRRMEARDADRDS</sequence>
<organism evidence="1 2">
    <name type="scientific">Fulvimarina manganoxydans</name>
    <dbReference type="NCBI Taxonomy" id="937218"/>
    <lineage>
        <taxon>Bacteria</taxon>
        <taxon>Pseudomonadati</taxon>
        <taxon>Pseudomonadota</taxon>
        <taxon>Alphaproteobacteria</taxon>
        <taxon>Hyphomicrobiales</taxon>
        <taxon>Aurantimonadaceae</taxon>
        <taxon>Fulvimarina</taxon>
    </lineage>
</organism>